<evidence type="ECO:0000256" key="3">
    <source>
        <dbReference type="ARBA" id="ARBA00013253"/>
    </source>
</evidence>
<dbReference type="Pfam" id="PF01288">
    <property type="entry name" value="HPPK"/>
    <property type="match status" value="1"/>
</dbReference>
<dbReference type="UniPathway" id="UPA00077">
    <property type="reaction ID" value="UER00155"/>
</dbReference>
<organism evidence="14 15">
    <name type="scientific">Teredinibacter turnerae (strain ATCC 39867 / T7901)</name>
    <dbReference type="NCBI Taxonomy" id="377629"/>
    <lineage>
        <taxon>Bacteria</taxon>
        <taxon>Pseudomonadati</taxon>
        <taxon>Pseudomonadota</taxon>
        <taxon>Gammaproteobacteria</taxon>
        <taxon>Cellvibrionales</taxon>
        <taxon>Cellvibrionaceae</taxon>
        <taxon>Teredinibacter</taxon>
    </lineage>
</organism>
<evidence type="ECO:0000256" key="1">
    <source>
        <dbReference type="ARBA" id="ARBA00005051"/>
    </source>
</evidence>
<reference evidence="14 15" key="1">
    <citation type="journal article" date="2009" name="PLoS ONE">
        <title>The complete genome of Teredinibacter turnerae T7901: an intracellular endosymbiont of marine wood-boring bivalves (shipworms).</title>
        <authorList>
            <person name="Yang J.C."/>
            <person name="Madupu R."/>
            <person name="Durkin A.S."/>
            <person name="Ekborg N.A."/>
            <person name="Pedamallu C.S."/>
            <person name="Hostetler J.B."/>
            <person name="Radune D."/>
            <person name="Toms B.S."/>
            <person name="Henrissat B."/>
            <person name="Coutinho P.M."/>
            <person name="Schwarz S."/>
            <person name="Field L."/>
            <person name="Trindade-Silva A.E."/>
            <person name="Soares C.A.G."/>
            <person name="Elshahawi S."/>
            <person name="Hanora A."/>
            <person name="Schmidt E.W."/>
            <person name="Haygood M.G."/>
            <person name="Posfai J."/>
            <person name="Benner J."/>
            <person name="Madinger C."/>
            <person name="Nove J."/>
            <person name="Anton B."/>
            <person name="Chaudhary K."/>
            <person name="Foster J."/>
            <person name="Holman A."/>
            <person name="Kumar S."/>
            <person name="Lessard P.A."/>
            <person name="Luyten Y.A."/>
            <person name="Slatko B."/>
            <person name="Wood N."/>
            <person name="Wu B."/>
            <person name="Teplitski M."/>
            <person name="Mougous J.D."/>
            <person name="Ward N."/>
            <person name="Eisen J.A."/>
            <person name="Badger J.H."/>
            <person name="Distel D.L."/>
        </authorList>
    </citation>
    <scope>NUCLEOTIDE SEQUENCE [LARGE SCALE GENOMIC DNA]</scope>
    <source>
        <strain evidence="15">ATCC 39867 / T7901</strain>
    </source>
</reference>
<comment type="pathway">
    <text evidence="1">Cofactor biosynthesis; tetrahydrofolate biosynthesis; 2-amino-4-hydroxy-6-hydroxymethyl-7,8-dihydropteridine diphosphate from 7,8-dihydroneopterin triphosphate: step 4/4.</text>
</comment>
<keyword evidence="9" id="KW-0289">Folate biosynthesis</keyword>
<evidence type="ECO:0000256" key="11">
    <source>
        <dbReference type="ARBA" id="ARBA00029766"/>
    </source>
</evidence>
<dbReference type="PANTHER" id="PTHR43071:SF1">
    <property type="entry name" value="2-AMINO-4-HYDROXY-6-HYDROXYMETHYLDIHYDROPTERIDINE PYROPHOSPHOKINASE"/>
    <property type="match status" value="1"/>
</dbReference>
<dbReference type="GO" id="GO:0046654">
    <property type="term" value="P:tetrahydrofolate biosynthetic process"/>
    <property type="evidence" value="ECO:0007669"/>
    <property type="project" value="UniProtKB-UniPathway"/>
</dbReference>
<evidence type="ECO:0000256" key="5">
    <source>
        <dbReference type="ARBA" id="ARBA00022679"/>
    </source>
</evidence>
<comment type="similarity">
    <text evidence="2">Belongs to the HPPK family.</text>
</comment>
<dbReference type="InterPro" id="IPR000550">
    <property type="entry name" value="Hppk"/>
</dbReference>
<dbReference type="eggNOG" id="COG0801">
    <property type="taxonomic scope" value="Bacteria"/>
</dbReference>
<dbReference type="EMBL" id="CP001614">
    <property type="protein sequence ID" value="ACR11688.1"/>
    <property type="molecule type" value="Genomic_DNA"/>
</dbReference>
<dbReference type="AlphaFoldDB" id="C5BN65"/>
<dbReference type="GO" id="GO:0046656">
    <property type="term" value="P:folic acid biosynthetic process"/>
    <property type="evidence" value="ECO:0007669"/>
    <property type="project" value="UniProtKB-KW"/>
</dbReference>
<proteinExistence type="inferred from homology"/>
<evidence type="ECO:0000256" key="9">
    <source>
        <dbReference type="ARBA" id="ARBA00022909"/>
    </source>
</evidence>
<dbReference type="OrthoDB" id="9808041at2"/>
<keyword evidence="15" id="KW-1185">Reference proteome</keyword>
<dbReference type="PANTHER" id="PTHR43071">
    <property type="entry name" value="2-AMINO-4-HYDROXY-6-HYDROXYMETHYLDIHYDROPTERIDINE PYROPHOSPHOKINASE"/>
    <property type="match status" value="1"/>
</dbReference>
<sequence>MQVFIGLGSNLDNPAAQLKSALAAIRAHSEIALICCSPFYRSIAVGPPQPDYVNAVAELQTNLKPEPLLDALQAIENDHGRVRTEHWGARTLDLDLLLYGDTTLNTVRLTVPHPWMTARNFVLRPLCDIAPELVIPGGDAVESYLAGVGDQGLIRLDEDN</sequence>
<dbReference type="GO" id="GO:0016301">
    <property type="term" value="F:kinase activity"/>
    <property type="evidence" value="ECO:0007669"/>
    <property type="project" value="UniProtKB-KW"/>
</dbReference>
<dbReference type="NCBIfam" id="TIGR01498">
    <property type="entry name" value="folK"/>
    <property type="match status" value="1"/>
</dbReference>
<comment type="function">
    <text evidence="10">Catalyzes the transfer of pyrophosphate from adenosine triphosphate (ATP) to 6-hydroxymethyl-7,8-dihydropterin, an enzymatic step in folate biosynthesis pathway.</text>
</comment>
<dbReference type="InterPro" id="IPR035907">
    <property type="entry name" value="Hppk_sf"/>
</dbReference>
<evidence type="ECO:0000256" key="7">
    <source>
        <dbReference type="ARBA" id="ARBA00022777"/>
    </source>
</evidence>
<dbReference type="SUPFAM" id="SSF55083">
    <property type="entry name" value="6-hydroxymethyl-7,8-dihydropterin pyrophosphokinase, HPPK"/>
    <property type="match status" value="1"/>
</dbReference>
<dbReference type="GO" id="GO:0005524">
    <property type="term" value="F:ATP binding"/>
    <property type="evidence" value="ECO:0007669"/>
    <property type="project" value="UniProtKB-KW"/>
</dbReference>
<protein>
    <recommendedName>
        <fullName evidence="4">2-amino-4-hydroxy-6-hydroxymethyldihydropteridine pyrophosphokinase</fullName>
        <ecNumber evidence="3">2.7.6.3</ecNumber>
    </recommendedName>
    <alternativeName>
        <fullName evidence="11">6-hydroxymethyl-7,8-dihydropterin pyrophosphokinase</fullName>
    </alternativeName>
    <alternativeName>
        <fullName evidence="12">7,8-dihydro-6-hydroxymethylpterin-pyrophosphokinase</fullName>
    </alternativeName>
</protein>
<name>C5BN65_TERTT</name>
<feature type="domain" description="7,8-dihydro-6-hydroxymethylpterin-pyrophosphokinase" evidence="13">
    <location>
        <begin position="86"/>
        <end position="97"/>
    </location>
</feature>
<evidence type="ECO:0000256" key="12">
    <source>
        <dbReference type="ARBA" id="ARBA00033413"/>
    </source>
</evidence>
<accession>C5BN65</accession>
<dbReference type="EC" id="2.7.6.3" evidence="3"/>
<keyword evidence="8" id="KW-0067">ATP-binding</keyword>
<dbReference type="KEGG" id="ttu:TERTU_0569"/>
<evidence type="ECO:0000256" key="6">
    <source>
        <dbReference type="ARBA" id="ARBA00022741"/>
    </source>
</evidence>
<dbReference type="Gene3D" id="3.30.70.560">
    <property type="entry name" value="7,8-Dihydro-6-hydroxymethylpterin-pyrophosphokinase HPPK"/>
    <property type="match status" value="1"/>
</dbReference>
<dbReference type="STRING" id="377629.TERTU_0569"/>
<evidence type="ECO:0000259" key="13">
    <source>
        <dbReference type="PROSITE" id="PS00794"/>
    </source>
</evidence>
<dbReference type="RefSeq" id="WP_015817800.1">
    <property type="nucleotide sequence ID" value="NC_012997.1"/>
</dbReference>
<keyword evidence="5 14" id="KW-0808">Transferase</keyword>
<dbReference type="Proteomes" id="UP000009080">
    <property type="component" value="Chromosome"/>
</dbReference>
<dbReference type="PROSITE" id="PS00794">
    <property type="entry name" value="HPPK"/>
    <property type="match status" value="1"/>
</dbReference>
<evidence type="ECO:0000313" key="15">
    <source>
        <dbReference type="Proteomes" id="UP000009080"/>
    </source>
</evidence>
<evidence type="ECO:0000256" key="10">
    <source>
        <dbReference type="ARBA" id="ARBA00029409"/>
    </source>
</evidence>
<gene>
    <name evidence="14" type="primary">folK_1</name>
    <name evidence="14" type="ordered locus">TERTU_0569</name>
</gene>
<dbReference type="HOGENOM" id="CLU_097916_2_3_6"/>
<evidence type="ECO:0000256" key="2">
    <source>
        <dbReference type="ARBA" id="ARBA00005810"/>
    </source>
</evidence>
<keyword evidence="6" id="KW-0547">Nucleotide-binding</keyword>
<evidence type="ECO:0000313" key="14">
    <source>
        <dbReference type="EMBL" id="ACR11688.1"/>
    </source>
</evidence>
<dbReference type="GO" id="GO:0003848">
    <property type="term" value="F:2-amino-4-hydroxy-6-hydroxymethyldihydropteridine diphosphokinase activity"/>
    <property type="evidence" value="ECO:0007669"/>
    <property type="project" value="UniProtKB-EC"/>
</dbReference>
<evidence type="ECO:0000256" key="8">
    <source>
        <dbReference type="ARBA" id="ARBA00022840"/>
    </source>
</evidence>
<keyword evidence="7" id="KW-0418">Kinase</keyword>
<dbReference type="CDD" id="cd00483">
    <property type="entry name" value="HPPK"/>
    <property type="match status" value="1"/>
</dbReference>
<evidence type="ECO:0000256" key="4">
    <source>
        <dbReference type="ARBA" id="ARBA00016218"/>
    </source>
</evidence>